<evidence type="ECO:0000313" key="1">
    <source>
        <dbReference type="EMBL" id="CAG8782458.1"/>
    </source>
</evidence>
<keyword evidence="2" id="KW-1185">Reference proteome</keyword>
<comment type="caution">
    <text evidence="1">The sequence shown here is derived from an EMBL/GenBank/DDBJ whole genome shotgun (WGS) entry which is preliminary data.</text>
</comment>
<protein>
    <submittedName>
        <fullName evidence="1">6541_t:CDS:1</fullName>
    </submittedName>
</protein>
<feature type="non-terminal residue" evidence="1">
    <location>
        <position position="1"/>
    </location>
</feature>
<reference evidence="1" key="1">
    <citation type="submission" date="2021-06" db="EMBL/GenBank/DDBJ databases">
        <authorList>
            <person name="Kallberg Y."/>
            <person name="Tangrot J."/>
            <person name="Rosling A."/>
        </authorList>
    </citation>
    <scope>NUCLEOTIDE SEQUENCE</scope>
    <source>
        <strain evidence="1">CL356</strain>
    </source>
</reference>
<accession>A0ACA9R8X9</accession>
<name>A0ACA9R8X9_9GLOM</name>
<organism evidence="1 2">
    <name type="scientific">Acaulospora colombiana</name>
    <dbReference type="NCBI Taxonomy" id="27376"/>
    <lineage>
        <taxon>Eukaryota</taxon>
        <taxon>Fungi</taxon>
        <taxon>Fungi incertae sedis</taxon>
        <taxon>Mucoromycota</taxon>
        <taxon>Glomeromycotina</taxon>
        <taxon>Glomeromycetes</taxon>
        <taxon>Diversisporales</taxon>
        <taxon>Acaulosporaceae</taxon>
        <taxon>Acaulospora</taxon>
    </lineage>
</organism>
<dbReference type="Proteomes" id="UP000789525">
    <property type="component" value="Unassembled WGS sequence"/>
</dbReference>
<feature type="non-terminal residue" evidence="1">
    <location>
        <position position="50"/>
    </location>
</feature>
<dbReference type="EMBL" id="CAJVPT010073001">
    <property type="protein sequence ID" value="CAG8782458.1"/>
    <property type="molecule type" value="Genomic_DNA"/>
</dbReference>
<proteinExistence type="predicted"/>
<evidence type="ECO:0000313" key="2">
    <source>
        <dbReference type="Proteomes" id="UP000789525"/>
    </source>
</evidence>
<sequence length="50" mass="5382">VTTSNGVDVFTASLSSISLCLPIHFRGHGSNLLWKVFDVTLLHESVIGRG</sequence>
<gene>
    <name evidence="1" type="ORF">ACOLOM_LOCUS14382</name>
</gene>